<dbReference type="RefSeq" id="WP_141199265.1">
    <property type="nucleotide sequence ID" value="NZ_CP041186.1"/>
</dbReference>
<dbReference type="Pfam" id="PF13589">
    <property type="entry name" value="HATPase_c_3"/>
    <property type="match status" value="1"/>
</dbReference>
<organism evidence="1 2">
    <name type="scientific">Persicimonas caeni</name>
    <dbReference type="NCBI Taxonomy" id="2292766"/>
    <lineage>
        <taxon>Bacteria</taxon>
        <taxon>Deltaproteobacteria</taxon>
        <taxon>Bradymonadales</taxon>
        <taxon>Bradymonadaceae</taxon>
        <taxon>Persicimonas</taxon>
    </lineage>
</organism>
<keyword evidence="2" id="KW-1185">Reference proteome</keyword>
<dbReference type="AlphaFoldDB" id="A0A4Y6PWU5"/>
<accession>A0A5B8Y8N1</accession>
<dbReference type="InterPro" id="IPR036890">
    <property type="entry name" value="HATPase_C_sf"/>
</dbReference>
<proteinExistence type="predicted"/>
<dbReference type="Proteomes" id="UP000315995">
    <property type="component" value="Chromosome"/>
</dbReference>
<evidence type="ECO:0000313" key="1">
    <source>
        <dbReference type="EMBL" id="QDG52802.1"/>
    </source>
</evidence>
<reference evidence="1 2" key="1">
    <citation type="submission" date="2019-06" db="EMBL/GenBank/DDBJ databases">
        <title>Persicimonas caeni gen. nov., sp. nov., a predatory bacterium isolated from solar saltern.</title>
        <authorList>
            <person name="Wang S."/>
        </authorList>
    </citation>
    <scope>NUCLEOTIDE SEQUENCE [LARGE SCALE GENOMIC DNA]</scope>
    <source>
        <strain evidence="1 2">YN101</strain>
    </source>
</reference>
<dbReference type="EMBL" id="CP041186">
    <property type="protein sequence ID" value="QDG52802.1"/>
    <property type="molecule type" value="Genomic_DNA"/>
</dbReference>
<accession>A0A4Y6PWU5</accession>
<dbReference type="Gene3D" id="3.30.565.10">
    <property type="entry name" value="Histidine kinase-like ATPase, C-terminal domain"/>
    <property type="match status" value="1"/>
</dbReference>
<gene>
    <name evidence="1" type="ORF">FIV42_19250</name>
</gene>
<dbReference type="OrthoDB" id="5490666at2"/>
<name>A0A4Y6PWU5_PERCE</name>
<protein>
    <submittedName>
        <fullName evidence="1">Uncharacterized protein</fullName>
    </submittedName>
</protein>
<dbReference type="SUPFAM" id="SSF55874">
    <property type="entry name" value="ATPase domain of HSP90 chaperone/DNA topoisomerase II/histidine kinase"/>
    <property type="match status" value="1"/>
</dbReference>
<evidence type="ECO:0000313" key="2">
    <source>
        <dbReference type="Proteomes" id="UP000315995"/>
    </source>
</evidence>
<sequence>MAQSDDLGVLDNLVTQFSSPLDCFRELVQNSIDAGSPSVEVWTEYIPGDGHEGTVALHVDDYGEGMDENIIDHQFTRLFASTKEEDLTKIGKFGIGFVSVFALKPKAILVQTGRGGEYWEVLFHEDRSFSKSKLDVPVEGTQLTLFLEGDIHRYTELVEGIQKTLKHWCNHSETEVTFEDRTPVDGGFSDVVVINEPFEVEGKCLTRVEHQGTEIVAAYTHEPVYGFYNRGLTLALTRAGDDVLGFRAHRFRHIAFKIKSRYLEHTLSRETVMRDENYEKAMKLLEEAVDKQLFGALVDELERLAQKPEWTLPEIDRYGEFVSYLEHEPIELLEAIEKRPFIRLLDGKTIHLDALYEAWKRDGRVLVADGPSDLTDELSALDVPVVYGRPPTSSTYDHPLEPVRRLIRRYLTHRVETTLVGRIRKFFGQNLKTKTSGSLTAPEDVYLPVVLDKEVPEEAKPLVETAARLLKEIDAGYRKLTTCELGSPDDDAPLFVLARTLGPVMARPPRGVAEDRPAKRPEAAVNRDHPHFRRLLQLHAHSPEIASYCLAKSLLLTEDRLLDADVDLIAASMPAAAQ</sequence>